<sequence>MTPRNNTHQIRHTKVLSRAAVLVGAGLLVGLTGCQSDSGGQRPAAKPRPSSAPHGYVEGAEESSEQQSRLVLADAGAGTVGVLDLTTEEISPVHVTPSKRTGGVRGLRTDGRFAFLRTDDATYAVDSGTWTVDHGDHVHYYRAPIRPVGPVGGPDTARVHSDPSVTAVSSVKGDTQIFDRKKLEEGTVPRGRSLSDAGAGAVVPYAEHLLVASAGAGRDTVEVRSRDGAPVAALDEPCASARGEAVTRRGVVFGCADGALLVSEDKGTFSATKIPYGRAVGAGERAVDFRHRAGSTTLAAKAGDDAVWVLDVTDRTWTRIGTGPVVAANTPGEGGPLLVLGQDGALSAYDIATKKRTARRDLLTKGTASAVVEVDISRAYVNDAGGRKVYEIDYNDGLRLARTFPVGFAPAHMVETGR</sequence>
<evidence type="ECO:0000256" key="1">
    <source>
        <dbReference type="SAM" id="MobiDB-lite"/>
    </source>
</evidence>
<dbReference type="SUPFAM" id="SSF101898">
    <property type="entry name" value="NHL repeat"/>
    <property type="match status" value="1"/>
</dbReference>
<feature type="compositionally biased region" description="Low complexity" evidence="1">
    <location>
        <begin position="42"/>
        <end position="53"/>
    </location>
</feature>
<proteinExistence type="predicted"/>
<dbReference type="PROSITE" id="PS51257">
    <property type="entry name" value="PROKAR_LIPOPROTEIN"/>
    <property type="match status" value="1"/>
</dbReference>
<evidence type="ECO:0000313" key="3">
    <source>
        <dbReference type="Proteomes" id="UP001432209"/>
    </source>
</evidence>
<keyword evidence="3" id="KW-1185">Reference proteome</keyword>
<gene>
    <name evidence="2" type="ORF">OG442_38040</name>
</gene>
<reference evidence="2" key="1">
    <citation type="submission" date="2022-10" db="EMBL/GenBank/DDBJ databases">
        <title>The complete genomes of actinobacterial strains from the NBC collection.</title>
        <authorList>
            <person name="Joergensen T.S."/>
            <person name="Alvarez Arevalo M."/>
            <person name="Sterndorff E.B."/>
            <person name="Faurdal D."/>
            <person name="Vuksanovic O."/>
            <person name="Mourched A.-S."/>
            <person name="Charusanti P."/>
            <person name="Shaw S."/>
            <person name="Blin K."/>
            <person name="Weber T."/>
        </authorList>
    </citation>
    <scope>NUCLEOTIDE SEQUENCE</scope>
    <source>
        <strain evidence="2">NBC_01432</strain>
    </source>
</reference>
<evidence type="ECO:0008006" key="4">
    <source>
        <dbReference type="Google" id="ProtNLM"/>
    </source>
</evidence>
<dbReference type="InterPro" id="IPR015943">
    <property type="entry name" value="WD40/YVTN_repeat-like_dom_sf"/>
</dbReference>
<accession>A0ABZ2ADU1</accession>
<protein>
    <recommendedName>
        <fullName evidence="4">ABC transporter</fullName>
    </recommendedName>
</protein>
<dbReference type="Proteomes" id="UP001432209">
    <property type="component" value="Chromosome"/>
</dbReference>
<dbReference type="RefSeq" id="WP_329081806.1">
    <property type="nucleotide sequence ID" value="NZ_CP109421.1"/>
</dbReference>
<dbReference type="EMBL" id="CP109495">
    <property type="protein sequence ID" value="WUX56877.1"/>
    <property type="molecule type" value="Genomic_DNA"/>
</dbReference>
<name>A0ABZ2ADU1_STRNV</name>
<feature type="region of interest" description="Disordered" evidence="1">
    <location>
        <begin position="37"/>
        <end position="68"/>
    </location>
</feature>
<dbReference type="Gene3D" id="2.130.10.10">
    <property type="entry name" value="YVTN repeat-like/Quinoprotein amine dehydrogenase"/>
    <property type="match status" value="1"/>
</dbReference>
<evidence type="ECO:0000313" key="2">
    <source>
        <dbReference type="EMBL" id="WUX56877.1"/>
    </source>
</evidence>
<organism evidence="2 3">
    <name type="scientific">Streptomyces niveus</name>
    <name type="common">Streptomyces spheroides</name>
    <dbReference type="NCBI Taxonomy" id="193462"/>
    <lineage>
        <taxon>Bacteria</taxon>
        <taxon>Bacillati</taxon>
        <taxon>Actinomycetota</taxon>
        <taxon>Actinomycetes</taxon>
        <taxon>Kitasatosporales</taxon>
        <taxon>Streptomycetaceae</taxon>
        <taxon>Streptomyces</taxon>
    </lineage>
</organism>